<evidence type="ECO:0000313" key="8">
    <source>
        <dbReference type="Proteomes" id="UP001180020"/>
    </source>
</evidence>
<dbReference type="InterPro" id="IPR011948">
    <property type="entry name" value="Dullard_phosphatase"/>
</dbReference>
<gene>
    <name evidence="7" type="ORF">QJS10_CPA03g00654</name>
</gene>
<comment type="similarity">
    <text evidence="4">Belongs to the CTDSPL2 family.</text>
</comment>
<reference evidence="7" key="2">
    <citation type="submission" date="2023-06" db="EMBL/GenBank/DDBJ databases">
        <authorList>
            <person name="Ma L."/>
            <person name="Liu K.-W."/>
            <person name="Li Z."/>
            <person name="Hsiao Y.-Y."/>
            <person name="Qi Y."/>
            <person name="Fu T."/>
            <person name="Tang G."/>
            <person name="Zhang D."/>
            <person name="Sun W.-H."/>
            <person name="Liu D.-K."/>
            <person name="Li Y."/>
            <person name="Chen G.-Z."/>
            <person name="Liu X.-D."/>
            <person name="Liao X.-Y."/>
            <person name="Jiang Y.-T."/>
            <person name="Yu X."/>
            <person name="Hao Y."/>
            <person name="Huang J."/>
            <person name="Zhao X.-W."/>
            <person name="Ke S."/>
            <person name="Chen Y.-Y."/>
            <person name="Wu W.-L."/>
            <person name="Hsu J.-L."/>
            <person name="Lin Y.-F."/>
            <person name="Huang M.-D."/>
            <person name="Li C.-Y."/>
            <person name="Huang L."/>
            <person name="Wang Z.-W."/>
            <person name="Zhao X."/>
            <person name="Zhong W.-Y."/>
            <person name="Peng D.-H."/>
            <person name="Ahmad S."/>
            <person name="Lan S."/>
            <person name="Zhang J.-S."/>
            <person name="Tsai W.-C."/>
            <person name="Van De Peer Y."/>
            <person name="Liu Z.-J."/>
        </authorList>
    </citation>
    <scope>NUCLEOTIDE SEQUENCE</scope>
    <source>
        <strain evidence="7">CP</strain>
        <tissue evidence="7">Leaves</tissue>
    </source>
</reference>
<dbReference type="InterPro" id="IPR023214">
    <property type="entry name" value="HAD_sf"/>
</dbReference>
<proteinExistence type="inferred from homology"/>
<dbReference type="Gene3D" id="3.40.50.1000">
    <property type="entry name" value="HAD superfamily/HAD-like"/>
    <property type="match status" value="1"/>
</dbReference>
<dbReference type="InterPro" id="IPR004274">
    <property type="entry name" value="FCP1_dom"/>
</dbReference>
<evidence type="ECO:0000313" key="7">
    <source>
        <dbReference type="EMBL" id="KAK1321099.1"/>
    </source>
</evidence>
<dbReference type="Proteomes" id="UP001180020">
    <property type="component" value="Unassembled WGS sequence"/>
</dbReference>
<organism evidence="7 8">
    <name type="scientific">Acorus calamus</name>
    <name type="common">Sweet flag</name>
    <dbReference type="NCBI Taxonomy" id="4465"/>
    <lineage>
        <taxon>Eukaryota</taxon>
        <taxon>Viridiplantae</taxon>
        <taxon>Streptophyta</taxon>
        <taxon>Embryophyta</taxon>
        <taxon>Tracheophyta</taxon>
        <taxon>Spermatophyta</taxon>
        <taxon>Magnoliopsida</taxon>
        <taxon>Liliopsida</taxon>
        <taxon>Acoraceae</taxon>
        <taxon>Acorus</taxon>
    </lineage>
</organism>
<comment type="caution">
    <text evidence="7">The sequence shown here is derived from an EMBL/GenBank/DDBJ whole genome shotgun (WGS) entry which is preliminary data.</text>
</comment>
<dbReference type="GO" id="GO:0005634">
    <property type="term" value="C:nucleus"/>
    <property type="evidence" value="ECO:0007669"/>
    <property type="project" value="UniProtKB-ARBA"/>
</dbReference>
<dbReference type="CDD" id="cd07521">
    <property type="entry name" value="HAD_FCP1-like"/>
    <property type="match status" value="1"/>
</dbReference>
<sequence length="489" mass="54917">MKTQSASDGLQENKNHHIWGKSAKISKNSRCRVKLSQQALVLDPFVEVRQDVLLDAEISFQDCDYFESADHDESLGADPQSLKFLLSSSDFASVGEKVSQANACLSLMEETFSLILESDETQSKEMNPIGPGGDDELTAANESDVGSSTSHDYQTCNESKSFVSHVDDTEFKFRGPSLGSMLATTSFDENNGFNYLSTADYFPYDSMDLDKIFDTEESCMELPVLEETIDKKNILDEESTNKSTINPGNVCHYPALHHMNSLSQENVITDPSNGQEIDFDPHLFVQSFHDLSEVAQFQSILPVWLPKETDEKKNVTLVLDLDETLVHSSFGHCDDADFTFPVFLLDMGEQTVYVKQRPHLHVFLERVAQMFDVMIFTASQSNYADQLLNTLDPEKKLISQRMYRESCHFSDGGCTKDLTVLGLDLSKVAMIDNSPQVFRLQVNNGIPIKSWFDDQSDHELISLIPFLETLVDADDVRPLIAKRFGGDKE</sequence>
<name>A0AAV9F7F2_ACOCL</name>
<keyword evidence="2" id="KW-0904">Protein phosphatase</keyword>
<evidence type="ECO:0000256" key="5">
    <source>
        <dbReference type="SAM" id="MobiDB-lite"/>
    </source>
</evidence>
<dbReference type="GO" id="GO:0004721">
    <property type="term" value="F:phosphoprotein phosphatase activity"/>
    <property type="evidence" value="ECO:0007669"/>
    <property type="project" value="UniProtKB-KW"/>
</dbReference>
<feature type="region of interest" description="Disordered" evidence="5">
    <location>
        <begin position="119"/>
        <end position="153"/>
    </location>
</feature>
<comment type="function">
    <text evidence="3">Probable phosphatase.</text>
</comment>
<keyword evidence="8" id="KW-1185">Reference proteome</keyword>
<keyword evidence="1" id="KW-0378">Hydrolase</keyword>
<dbReference type="SMART" id="SM00577">
    <property type="entry name" value="CPDc"/>
    <property type="match status" value="1"/>
</dbReference>
<dbReference type="PANTHER" id="PTHR12210">
    <property type="entry name" value="DULLARD PROTEIN PHOSPHATASE"/>
    <property type="match status" value="1"/>
</dbReference>
<evidence type="ECO:0000256" key="4">
    <source>
        <dbReference type="ARBA" id="ARBA00038355"/>
    </source>
</evidence>
<dbReference type="InterPro" id="IPR036412">
    <property type="entry name" value="HAD-like_sf"/>
</dbReference>
<dbReference type="FunFam" id="3.40.50.1000:FF:000015">
    <property type="entry name" value="CTD small phosphatase-like protein 2"/>
    <property type="match status" value="1"/>
</dbReference>
<dbReference type="SUPFAM" id="SSF56784">
    <property type="entry name" value="HAD-like"/>
    <property type="match status" value="1"/>
</dbReference>
<dbReference type="NCBIfam" id="TIGR02251">
    <property type="entry name" value="HIF-SF_euk"/>
    <property type="match status" value="1"/>
</dbReference>
<evidence type="ECO:0000259" key="6">
    <source>
        <dbReference type="PROSITE" id="PS50969"/>
    </source>
</evidence>
<dbReference type="PROSITE" id="PS50969">
    <property type="entry name" value="FCP1"/>
    <property type="match status" value="1"/>
</dbReference>
<evidence type="ECO:0000256" key="2">
    <source>
        <dbReference type="ARBA" id="ARBA00022912"/>
    </source>
</evidence>
<evidence type="ECO:0000256" key="1">
    <source>
        <dbReference type="ARBA" id="ARBA00022801"/>
    </source>
</evidence>
<dbReference type="Pfam" id="PF03031">
    <property type="entry name" value="NIF"/>
    <property type="match status" value="1"/>
</dbReference>
<protein>
    <recommendedName>
        <fullName evidence="6">FCP1 homology domain-containing protein</fullName>
    </recommendedName>
</protein>
<feature type="compositionally biased region" description="Polar residues" evidence="5">
    <location>
        <begin position="140"/>
        <end position="153"/>
    </location>
</feature>
<dbReference type="EMBL" id="JAUJYO010000003">
    <property type="protein sequence ID" value="KAK1321099.1"/>
    <property type="molecule type" value="Genomic_DNA"/>
</dbReference>
<dbReference type="AlphaFoldDB" id="A0AAV9F7F2"/>
<reference evidence="7" key="1">
    <citation type="journal article" date="2023" name="Nat. Commun.">
        <title>Diploid and tetraploid genomes of Acorus and the evolution of monocots.</title>
        <authorList>
            <person name="Ma L."/>
            <person name="Liu K.W."/>
            <person name="Li Z."/>
            <person name="Hsiao Y.Y."/>
            <person name="Qi Y."/>
            <person name="Fu T."/>
            <person name="Tang G.D."/>
            <person name="Zhang D."/>
            <person name="Sun W.H."/>
            <person name="Liu D.K."/>
            <person name="Li Y."/>
            <person name="Chen G.Z."/>
            <person name="Liu X.D."/>
            <person name="Liao X.Y."/>
            <person name="Jiang Y.T."/>
            <person name="Yu X."/>
            <person name="Hao Y."/>
            <person name="Huang J."/>
            <person name="Zhao X.W."/>
            <person name="Ke S."/>
            <person name="Chen Y.Y."/>
            <person name="Wu W.L."/>
            <person name="Hsu J.L."/>
            <person name="Lin Y.F."/>
            <person name="Huang M.D."/>
            <person name="Li C.Y."/>
            <person name="Huang L."/>
            <person name="Wang Z.W."/>
            <person name="Zhao X."/>
            <person name="Zhong W.Y."/>
            <person name="Peng D.H."/>
            <person name="Ahmad S."/>
            <person name="Lan S."/>
            <person name="Zhang J.S."/>
            <person name="Tsai W.C."/>
            <person name="Van de Peer Y."/>
            <person name="Liu Z.J."/>
        </authorList>
    </citation>
    <scope>NUCLEOTIDE SEQUENCE</scope>
    <source>
        <strain evidence="7">CP</strain>
    </source>
</reference>
<feature type="domain" description="FCP1 homology" evidence="6">
    <location>
        <begin position="310"/>
        <end position="470"/>
    </location>
</feature>
<accession>A0AAV9F7F2</accession>
<dbReference type="InterPro" id="IPR050365">
    <property type="entry name" value="TIM50"/>
</dbReference>
<evidence type="ECO:0000256" key="3">
    <source>
        <dbReference type="ARBA" id="ARBA00037324"/>
    </source>
</evidence>